<evidence type="ECO:0008006" key="5">
    <source>
        <dbReference type="Google" id="ProtNLM"/>
    </source>
</evidence>
<dbReference type="OrthoDB" id="3260457at2"/>
<evidence type="ECO:0000313" key="4">
    <source>
        <dbReference type="Proteomes" id="UP000239485"/>
    </source>
</evidence>
<dbReference type="PROSITE" id="PS51257">
    <property type="entry name" value="PROKAR_LIPOPROTEIN"/>
    <property type="match status" value="1"/>
</dbReference>
<evidence type="ECO:0000256" key="2">
    <source>
        <dbReference type="SAM" id="SignalP"/>
    </source>
</evidence>
<keyword evidence="2" id="KW-0732">Signal</keyword>
<dbReference type="EMBL" id="PTJD01000011">
    <property type="protein sequence ID" value="PPK93159.1"/>
    <property type="molecule type" value="Genomic_DNA"/>
</dbReference>
<comment type="caution">
    <text evidence="3">The sequence shown here is derived from an EMBL/GenBank/DDBJ whole genome shotgun (WGS) entry which is preliminary data.</text>
</comment>
<proteinExistence type="predicted"/>
<feature type="chain" id="PRO_5039013220" description="Lipoprotein" evidence="2">
    <location>
        <begin position="25"/>
        <end position="192"/>
    </location>
</feature>
<dbReference type="RefSeq" id="WP_104434027.1">
    <property type="nucleotide sequence ID" value="NZ_PTJD01000011.1"/>
</dbReference>
<evidence type="ECO:0000256" key="1">
    <source>
        <dbReference type="SAM" id="MobiDB-lite"/>
    </source>
</evidence>
<dbReference type="AlphaFoldDB" id="A0A2S6IG17"/>
<protein>
    <recommendedName>
        <fullName evidence="5">Lipoprotein</fullName>
    </recommendedName>
</protein>
<keyword evidence="4" id="KW-1185">Reference proteome</keyword>
<reference evidence="3 4" key="1">
    <citation type="submission" date="2018-02" db="EMBL/GenBank/DDBJ databases">
        <title>Genomic Encyclopedia of Archaeal and Bacterial Type Strains, Phase II (KMG-II): from individual species to whole genera.</title>
        <authorList>
            <person name="Goeker M."/>
        </authorList>
    </citation>
    <scope>NUCLEOTIDE SEQUENCE [LARGE SCALE GENOMIC DNA]</scope>
    <source>
        <strain evidence="3 4">DSM 22857</strain>
    </source>
</reference>
<feature type="compositionally biased region" description="Low complexity" evidence="1">
    <location>
        <begin position="48"/>
        <end position="62"/>
    </location>
</feature>
<accession>A0A2S6IG17</accession>
<dbReference type="Proteomes" id="UP000239485">
    <property type="component" value="Unassembled WGS sequence"/>
</dbReference>
<feature type="region of interest" description="Disordered" evidence="1">
    <location>
        <begin position="32"/>
        <end position="72"/>
    </location>
</feature>
<name>A0A2S6IG17_9ACTN</name>
<evidence type="ECO:0000313" key="3">
    <source>
        <dbReference type="EMBL" id="PPK93159.1"/>
    </source>
</evidence>
<sequence>MPRAGFPVPLAACLLAVLLTGCGAGTEGQVAAPSVPGTGEPVPGGEGAAAPGPAVDGHAADGQAHGHTDADHVLPEPLPSPTWDDASRAAALERAEAAVRAFARPDLPEEQWMAGLAPLLTPQGAFAHQGTDPRNIPATRVLGAGTLVDDRSAYLAVVVVPTDAGPHEVLLSRAGADSPWLAELVTAPEEGL</sequence>
<feature type="signal peptide" evidence="2">
    <location>
        <begin position="1"/>
        <end position="24"/>
    </location>
</feature>
<gene>
    <name evidence="3" type="ORF">CLV92_11176</name>
</gene>
<organism evidence="3 4">
    <name type="scientific">Kineococcus xinjiangensis</name>
    <dbReference type="NCBI Taxonomy" id="512762"/>
    <lineage>
        <taxon>Bacteria</taxon>
        <taxon>Bacillati</taxon>
        <taxon>Actinomycetota</taxon>
        <taxon>Actinomycetes</taxon>
        <taxon>Kineosporiales</taxon>
        <taxon>Kineosporiaceae</taxon>
        <taxon>Kineococcus</taxon>
    </lineage>
</organism>